<evidence type="ECO:0000313" key="10">
    <source>
        <dbReference type="Proteomes" id="UP000037069"/>
    </source>
</evidence>
<dbReference type="Proteomes" id="UP000037069">
    <property type="component" value="Unassembled WGS sequence"/>
</dbReference>
<dbReference type="OrthoDB" id="412876at2759"/>
<dbReference type="OMA" id="CHHDEYS"/>
<comment type="function">
    <text evidence="6">Arginine methyltransferase that can both catalyze the formation of omega-N monomethylarginine (MMA) and symmetrical dimethylarginine (sDMA).</text>
</comment>
<dbReference type="SUPFAM" id="SSF53335">
    <property type="entry name" value="S-adenosyl-L-methionine-dependent methyltransferases"/>
    <property type="match status" value="2"/>
</dbReference>
<dbReference type="CDD" id="cd02440">
    <property type="entry name" value="AdoMet_MTases"/>
    <property type="match status" value="1"/>
</dbReference>
<keyword evidence="10" id="KW-1185">Reference proteome</keyword>
<dbReference type="STRING" id="7375.A0A0L0CCY5"/>
<evidence type="ECO:0000256" key="7">
    <source>
        <dbReference type="PROSITE-ProRule" id="PRU01015"/>
    </source>
</evidence>
<dbReference type="GO" id="GO:0042054">
    <property type="term" value="F:histone methyltransferase activity"/>
    <property type="evidence" value="ECO:0007669"/>
    <property type="project" value="TreeGrafter"/>
</dbReference>
<evidence type="ECO:0000313" key="9">
    <source>
        <dbReference type="EMBL" id="KNC30072.1"/>
    </source>
</evidence>
<dbReference type="PANTHER" id="PTHR11006">
    <property type="entry name" value="PROTEIN ARGININE N-METHYLTRANSFERASE"/>
    <property type="match status" value="1"/>
</dbReference>
<protein>
    <recommendedName>
        <fullName evidence="6">Protein arginine N-methyltransferase</fullName>
        <ecNumber evidence="6">2.1.1.-</ecNumber>
    </recommendedName>
</protein>
<reference evidence="9 10" key="1">
    <citation type="journal article" date="2015" name="Nat. Commun.">
        <title>Lucilia cuprina genome unlocks parasitic fly biology to underpin future interventions.</title>
        <authorList>
            <person name="Anstead C.A."/>
            <person name="Korhonen P.K."/>
            <person name="Young N.D."/>
            <person name="Hall R.S."/>
            <person name="Jex A.R."/>
            <person name="Murali S.C."/>
            <person name="Hughes D.S."/>
            <person name="Lee S.F."/>
            <person name="Perry T."/>
            <person name="Stroehlein A.J."/>
            <person name="Ansell B.R."/>
            <person name="Breugelmans B."/>
            <person name="Hofmann A."/>
            <person name="Qu J."/>
            <person name="Dugan S."/>
            <person name="Lee S.L."/>
            <person name="Chao H."/>
            <person name="Dinh H."/>
            <person name="Han Y."/>
            <person name="Doddapaneni H.V."/>
            <person name="Worley K.C."/>
            <person name="Muzny D.M."/>
            <person name="Ioannidis P."/>
            <person name="Waterhouse R.M."/>
            <person name="Zdobnov E.M."/>
            <person name="James P.J."/>
            <person name="Bagnall N.H."/>
            <person name="Kotze A.C."/>
            <person name="Gibbs R.A."/>
            <person name="Richards S."/>
            <person name="Batterham P."/>
            <person name="Gasser R.B."/>
        </authorList>
    </citation>
    <scope>NUCLEOTIDE SEQUENCE [LARGE SCALE GENOMIC DNA]</scope>
    <source>
        <strain evidence="9 10">LS</strain>
        <tissue evidence="9">Full body</tissue>
    </source>
</reference>
<dbReference type="InterPro" id="IPR025799">
    <property type="entry name" value="Arg_MeTrfase"/>
</dbReference>
<dbReference type="GO" id="GO:0016274">
    <property type="term" value="F:protein-arginine N-methyltransferase activity"/>
    <property type="evidence" value="ECO:0007669"/>
    <property type="project" value="InterPro"/>
</dbReference>
<keyword evidence="4" id="KW-0677">Repeat</keyword>
<proteinExistence type="inferred from homology"/>
<comment type="function">
    <text evidence="5">Essential arginine methyltransferase that can both catalyze the formation of omega-N monomethylarginine (MMA) and symmetrical dimethylarginine (sDMA). Specifically mediates the symmetrical dimethylation of arginine residues in the small nuclear ribonucleoproteins SmD1 and SmD3.</text>
</comment>
<evidence type="ECO:0000256" key="2">
    <source>
        <dbReference type="ARBA" id="ARBA00022679"/>
    </source>
</evidence>
<name>A0A0L0CCY5_LUCCU</name>
<sequence>MLLKYVKTFQFNFSNIKRQMAVFTQVLNPITGQNEWASQEDSYDYHQEVANAGFGDMLHDKERNQKYYAALRKTIEKLHKHGKEAHVLDIGTGTGILSMMAVASGADSVTACEAFIPMANCAEKILEANKVKDKITLIKKRSTDIIVGEDMPRKANILVTEVLDTELIGEGAIGIYNHAHDHLLTEDVICIPSRATCYAQVVQSPLAAQWNSLKILANLDGDILLNPPKDIANCQGEANLHDVQLSQLPLDQFRPIAEPFEIFEFDFNRKQFRELEREHNHILKATSVGSTDLVFYWWDISMDLDEEIKLSCAPFWAHPEFKQLANENYPAKPLANVVPWRDHWMQAIYYIPKPLNITNVGEEFILNCNHDEYSLWFDAFKKSDENLKKSVPRHSCTCSLHMTYGRSRIGQLNQSPRNKRYLNYLEEHIKPDTQVLVLGDGCILGLACERLKASKVWCHEPHRYSRYFMDSVAKFNNLTNVEFLEKLEDLNEANLQNITHIFAEPYFLTSILPWDNFYFGTLLMKIIENLSDNVEISPFGARIYCVPVEFLDLHKIRTPLKECEGFNLKLFDKMVESSTSIAQSKVEAQPLWEYPCRALAPPQQLLQVEFRNFNKDQSINGDISIEYSASCNGIALWVDWLLHNTSRTKSIVSSGPLEPIETGKFIKWDMFGRQGVNLIGKAQNVENGKSIVQWKVDFRPKLGKLDFNFEIKV</sequence>
<dbReference type="Pfam" id="PF22528">
    <property type="entry name" value="PRMT_C"/>
    <property type="match status" value="1"/>
</dbReference>
<evidence type="ECO:0000256" key="1">
    <source>
        <dbReference type="ARBA" id="ARBA00022603"/>
    </source>
</evidence>
<evidence type="ECO:0000259" key="8">
    <source>
        <dbReference type="Pfam" id="PF22528"/>
    </source>
</evidence>
<gene>
    <name evidence="9" type="ORF">FF38_09516</name>
</gene>
<dbReference type="InterPro" id="IPR014644">
    <property type="entry name" value="MeTrfase_PRMT7"/>
</dbReference>
<dbReference type="PIRSF" id="PIRSF036946">
    <property type="entry name" value="Arg_N-mtase"/>
    <property type="match status" value="1"/>
</dbReference>
<comment type="caution">
    <text evidence="9">The sequence shown here is derived from an EMBL/GenBank/DDBJ whole genome shotgun (WGS) entry which is preliminary data.</text>
</comment>
<comment type="similarity">
    <text evidence="6">Belongs to the class I-like SAM-binding methyltransferase superfamily. Protein arginine N-methyltransferase family. PRMT7 subfamily.</text>
</comment>
<evidence type="ECO:0000256" key="4">
    <source>
        <dbReference type="ARBA" id="ARBA00022737"/>
    </source>
</evidence>
<dbReference type="InterPro" id="IPR055135">
    <property type="entry name" value="PRMT_dom"/>
</dbReference>
<dbReference type="Gene3D" id="3.40.50.150">
    <property type="entry name" value="Vaccinia Virus protein VP39"/>
    <property type="match status" value="2"/>
</dbReference>
<dbReference type="FunFam" id="3.40.50.150:FF:000070">
    <property type="entry name" value="Protein arginine N-methyltransferase 7"/>
    <property type="match status" value="1"/>
</dbReference>
<keyword evidence="2 7" id="KW-0808">Transferase</keyword>
<dbReference type="EMBL" id="JRES01000577">
    <property type="protein sequence ID" value="KNC30072.1"/>
    <property type="molecule type" value="Genomic_DNA"/>
</dbReference>
<dbReference type="PANTHER" id="PTHR11006:SF4">
    <property type="entry name" value="PROTEIN ARGININE N-METHYLTRANSFERASE 7"/>
    <property type="match status" value="1"/>
</dbReference>
<feature type="domain" description="Protein arginine N-methyltransferase" evidence="8">
    <location>
        <begin position="250"/>
        <end position="359"/>
    </location>
</feature>
<accession>A0A0L0CCY5</accession>
<dbReference type="GO" id="GO:0032259">
    <property type="term" value="P:methylation"/>
    <property type="evidence" value="ECO:0007669"/>
    <property type="project" value="UniProtKB-KW"/>
</dbReference>
<dbReference type="FunFam" id="3.40.50.150:FF:000071">
    <property type="entry name" value="Protein arginine N-methyltransferase 7"/>
    <property type="match status" value="1"/>
</dbReference>
<dbReference type="Pfam" id="PF06325">
    <property type="entry name" value="PrmA"/>
    <property type="match status" value="1"/>
</dbReference>
<dbReference type="PROSITE" id="PS51678">
    <property type="entry name" value="SAM_MT_PRMT"/>
    <property type="match status" value="2"/>
</dbReference>
<evidence type="ECO:0000256" key="3">
    <source>
        <dbReference type="ARBA" id="ARBA00022691"/>
    </source>
</evidence>
<keyword evidence="3 7" id="KW-0949">S-adenosyl-L-methionine</keyword>
<evidence type="ECO:0000256" key="5">
    <source>
        <dbReference type="ARBA" id="ARBA00025081"/>
    </source>
</evidence>
<dbReference type="EC" id="2.1.1.-" evidence="6"/>
<dbReference type="AlphaFoldDB" id="A0A0L0CCY5"/>
<keyword evidence="1 7" id="KW-0489">Methyltransferase</keyword>
<dbReference type="Gene3D" id="2.70.160.11">
    <property type="entry name" value="Hnrnp arginine n-methyltransferase1"/>
    <property type="match status" value="2"/>
</dbReference>
<organism evidence="9 10">
    <name type="scientific">Lucilia cuprina</name>
    <name type="common">Green bottle fly</name>
    <name type="synonym">Australian sheep blowfly</name>
    <dbReference type="NCBI Taxonomy" id="7375"/>
    <lineage>
        <taxon>Eukaryota</taxon>
        <taxon>Metazoa</taxon>
        <taxon>Ecdysozoa</taxon>
        <taxon>Arthropoda</taxon>
        <taxon>Hexapoda</taxon>
        <taxon>Insecta</taxon>
        <taxon>Pterygota</taxon>
        <taxon>Neoptera</taxon>
        <taxon>Endopterygota</taxon>
        <taxon>Diptera</taxon>
        <taxon>Brachycera</taxon>
        <taxon>Muscomorpha</taxon>
        <taxon>Oestroidea</taxon>
        <taxon>Calliphoridae</taxon>
        <taxon>Luciliinae</taxon>
        <taxon>Lucilia</taxon>
    </lineage>
</organism>
<dbReference type="InterPro" id="IPR029063">
    <property type="entry name" value="SAM-dependent_MTases_sf"/>
</dbReference>
<evidence type="ECO:0000256" key="6">
    <source>
        <dbReference type="PIRNR" id="PIRNR036946"/>
    </source>
</evidence>
<dbReference type="FunFam" id="2.70.160.11:FF:000014">
    <property type="entry name" value="Protein arginine N-methyltransferase 7"/>
    <property type="match status" value="1"/>
</dbReference>